<feature type="compositionally biased region" description="Basic and acidic residues" evidence="1">
    <location>
        <begin position="567"/>
        <end position="584"/>
    </location>
</feature>
<sequence length="638" mass="72127">MAYYEDRRHYPRDRHRASSYAADYYDNHPANHSRYERDVYPRASNDSVEEIQRDYPPGSDYAYERGFNSRRSQRPVYENMRRSSSVSGYDPYYSRPRRSKNYDDRRPRRSRYDSASSSSPSPQRHRRRKSLGETALGAIGLGGAAASSSRHSDRDRDRDRDRHRRGRGRSKSRHGGRSSYSSSRSPSRSRSRDRGSRSGRHRQRSEQRMAQAARAALTAGAIEAFRSRKEPGPWTGEKGKRILTAAVTAAGTDGLVDKDPQKHGTRHIIESTLAGLATNHFVNDGRSQSRGRDGHSRSRSSGGGLKDLAATGALAAAGKEIYDRVSRSRSRHRGRGSEDSDDDRRGPKKRSKSVSDYISKGMAALGIGKEGKEQSRDRDDRDYDRHRERRHRREPRHDEYSDSDADSDYHSRDSRDSRDNGRGRRSRDVGLYRSTNERNSTPQAPTSAPRGTNRTRAQSADYGCDCSSESDSDLGDSSEETKQAKKIKRDMLLTSGLATVATIHAAHGVYNGMQKRKKRMKELEEGKITAEEARKRRTKANTMDALSVGLAALGIKGAYGEWKEVNEKRKERSHFKHECAERATKRQMRRSHSQGDKSSRTRLPDEIEYPDSSSHNGFSYHDANPYGTSTDAPPQIAY</sequence>
<gene>
    <name evidence="2" type="ORF">PENDEC_c002G03543</name>
</gene>
<reference evidence="3" key="1">
    <citation type="journal article" date="2017" name="Nat. Microbiol.">
        <title>Global analysis of biosynthetic gene clusters reveals vast potential of secondary metabolite production in Penicillium species.</title>
        <authorList>
            <person name="Nielsen J.C."/>
            <person name="Grijseels S."/>
            <person name="Prigent S."/>
            <person name="Ji B."/>
            <person name="Dainat J."/>
            <person name="Nielsen K.F."/>
            <person name="Frisvad J.C."/>
            <person name="Workman M."/>
            <person name="Nielsen J."/>
        </authorList>
    </citation>
    <scope>NUCLEOTIDE SEQUENCE [LARGE SCALE GENOMIC DNA]</scope>
    <source>
        <strain evidence="3">IBT 11843</strain>
    </source>
</reference>
<proteinExistence type="predicted"/>
<accession>A0A1V6PKE7</accession>
<dbReference type="Proteomes" id="UP000191522">
    <property type="component" value="Unassembled WGS sequence"/>
</dbReference>
<feature type="compositionally biased region" description="Low complexity" evidence="1">
    <location>
        <begin position="177"/>
        <end position="186"/>
    </location>
</feature>
<feature type="compositionally biased region" description="Basic and acidic residues" evidence="1">
    <location>
        <begin position="150"/>
        <end position="160"/>
    </location>
</feature>
<comment type="caution">
    <text evidence="2">The sequence shown here is derived from an EMBL/GenBank/DDBJ whole genome shotgun (WGS) entry which is preliminary data.</text>
</comment>
<evidence type="ECO:0000256" key="1">
    <source>
        <dbReference type="SAM" id="MobiDB-lite"/>
    </source>
</evidence>
<feature type="compositionally biased region" description="Low complexity" evidence="1">
    <location>
        <begin position="132"/>
        <end position="149"/>
    </location>
</feature>
<protein>
    <recommendedName>
        <fullName evidence="4">DUF3824 domain-containing protein</fullName>
    </recommendedName>
</protein>
<keyword evidence="3" id="KW-1185">Reference proteome</keyword>
<feature type="compositionally biased region" description="Low complexity" evidence="1">
    <location>
        <begin position="113"/>
        <end position="122"/>
    </location>
</feature>
<dbReference type="EMBL" id="MDYL01000002">
    <property type="protein sequence ID" value="OQD77471.1"/>
    <property type="molecule type" value="Genomic_DNA"/>
</dbReference>
<name>A0A1V6PKE7_PENDC</name>
<feature type="region of interest" description="Disordered" evidence="1">
    <location>
        <begin position="279"/>
        <end position="307"/>
    </location>
</feature>
<feature type="compositionally biased region" description="Basic and acidic residues" evidence="1">
    <location>
        <begin position="407"/>
        <end position="430"/>
    </location>
</feature>
<feature type="region of interest" description="Disordered" evidence="1">
    <location>
        <begin position="567"/>
        <end position="638"/>
    </location>
</feature>
<organism evidence="2 3">
    <name type="scientific">Penicillium decumbens</name>
    <dbReference type="NCBI Taxonomy" id="69771"/>
    <lineage>
        <taxon>Eukaryota</taxon>
        <taxon>Fungi</taxon>
        <taxon>Dikarya</taxon>
        <taxon>Ascomycota</taxon>
        <taxon>Pezizomycotina</taxon>
        <taxon>Eurotiomycetes</taxon>
        <taxon>Eurotiomycetidae</taxon>
        <taxon>Eurotiales</taxon>
        <taxon>Aspergillaceae</taxon>
        <taxon>Penicillium</taxon>
    </lineage>
</organism>
<feature type="compositionally biased region" description="Polar residues" evidence="1">
    <location>
        <begin position="433"/>
        <end position="458"/>
    </location>
</feature>
<feature type="compositionally biased region" description="Acidic residues" evidence="1">
    <location>
        <begin position="468"/>
        <end position="478"/>
    </location>
</feature>
<dbReference type="OrthoDB" id="5407645at2759"/>
<dbReference type="OMA" id="MGIKGAI"/>
<feature type="compositionally biased region" description="Basic and acidic residues" evidence="1">
    <location>
        <begin position="100"/>
        <end position="112"/>
    </location>
</feature>
<feature type="compositionally biased region" description="Basic and acidic residues" evidence="1">
    <location>
        <begin position="593"/>
        <end position="605"/>
    </location>
</feature>
<feature type="compositionally biased region" description="Basic residues" evidence="1">
    <location>
        <begin position="161"/>
        <end position="176"/>
    </location>
</feature>
<dbReference type="AlphaFoldDB" id="A0A1V6PKE7"/>
<feature type="region of interest" description="Disordered" evidence="1">
    <location>
        <begin position="321"/>
        <end position="482"/>
    </location>
</feature>
<evidence type="ECO:0000313" key="2">
    <source>
        <dbReference type="EMBL" id="OQD77471.1"/>
    </source>
</evidence>
<evidence type="ECO:0008006" key="4">
    <source>
        <dbReference type="Google" id="ProtNLM"/>
    </source>
</evidence>
<evidence type="ECO:0000313" key="3">
    <source>
        <dbReference type="Proteomes" id="UP000191522"/>
    </source>
</evidence>
<dbReference type="STRING" id="69771.A0A1V6PKE7"/>
<feature type="region of interest" description="Disordered" evidence="1">
    <location>
        <begin position="1"/>
        <end position="213"/>
    </location>
</feature>
<feature type="compositionally biased region" description="Basic and acidic residues" evidence="1">
    <location>
        <begin position="335"/>
        <end position="345"/>
    </location>
</feature>
<feature type="compositionally biased region" description="Basic and acidic residues" evidence="1">
    <location>
        <begin position="369"/>
        <end position="386"/>
    </location>
</feature>